<accession>A0A1B6DZK7</accession>
<dbReference type="Pfam" id="PF01612">
    <property type="entry name" value="DNA_pol_A_exo1"/>
    <property type="match status" value="2"/>
</dbReference>
<gene>
    <name evidence="2" type="ORF">g.20224</name>
</gene>
<dbReference type="InterPro" id="IPR012337">
    <property type="entry name" value="RNaseH-like_sf"/>
</dbReference>
<dbReference type="Gene3D" id="3.30.420.10">
    <property type="entry name" value="Ribonuclease H-like superfamily/Ribonuclease H"/>
    <property type="match status" value="2"/>
</dbReference>
<dbReference type="GO" id="GO:0008408">
    <property type="term" value="F:3'-5' exonuclease activity"/>
    <property type="evidence" value="ECO:0007669"/>
    <property type="project" value="InterPro"/>
</dbReference>
<feature type="domain" description="3'-5' exonuclease" evidence="1">
    <location>
        <begin position="429"/>
        <end position="618"/>
    </location>
</feature>
<evidence type="ECO:0000313" key="2">
    <source>
        <dbReference type="EMBL" id="JAS31077.1"/>
    </source>
</evidence>
<proteinExistence type="predicted"/>
<protein>
    <recommendedName>
        <fullName evidence="1">3'-5' exonuclease domain-containing protein</fullName>
    </recommendedName>
</protein>
<feature type="domain" description="3'-5' exonuclease" evidence="1">
    <location>
        <begin position="661"/>
        <end position="853"/>
    </location>
</feature>
<dbReference type="AlphaFoldDB" id="A0A1B6DZK7"/>
<dbReference type="SMART" id="SM00474">
    <property type="entry name" value="35EXOc"/>
    <property type="match status" value="2"/>
</dbReference>
<dbReference type="InterPro" id="IPR002562">
    <property type="entry name" value="3'-5'_exonuclease_dom"/>
</dbReference>
<dbReference type="GO" id="GO:0003676">
    <property type="term" value="F:nucleic acid binding"/>
    <property type="evidence" value="ECO:0007669"/>
    <property type="project" value="InterPro"/>
</dbReference>
<evidence type="ECO:0000259" key="1">
    <source>
        <dbReference type="SMART" id="SM00474"/>
    </source>
</evidence>
<dbReference type="SUPFAM" id="SSF53098">
    <property type="entry name" value="Ribonuclease H-like"/>
    <property type="match status" value="2"/>
</dbReference>
<sequence length="906" mass="103714">MASQSRGRGYNKGYIPKQCQLQEDIYVCSLGRGRSQITRNINPIKGMENCNTPTVDSKSINKQLPNLPEPKITPQPLIDDATREWLNKLRHTWDIWKRSEVLTIALQDYFSSVPNPYLAVLNIIKNCPGQIKPKLLPFVIMEEFVHFMQDKKHLYSFHLTSEIKTDAFRMMSKQHRSVLIKFGPTFELVSDKKLFLDDIHSLIKEGLFKEACLGAIFLRLHDQFTIEDFLVPLVFQNVLLIVEEFLAESVSHQLALVKFLDELLSSRDISSEVKEISERLNITNVHSSTLYYKPLSSLITRFSKMYNLSGSCCPALTKKKRMGSLNFIINKRYRDKSIGIECFREMVIEAVGSAKEVQLELVILLNSYTEVNEALYWALKFNLPNEELPYKVRCLKEVKNPENGACSLAVNENWDLEDLRYYTINPSIISVIDTEQSTTELLEKCLSGHSIIGLNAEWDSTTSKLVLLQIATSDRVYILDLLALENYKLLWQELDVRLFANEDILKLGFGFDRCIPLLKHSLPFDNIHLENFMYLDICLLWKQIMKDYKIIFNHPGEEESSILSLSMLLSLCTGCSLKDDQSYSNWELRPLLDSQIMNAAMNTICLLSVYYELCTLCQEQGIPLAEISDAVMKLNKTSFEKENDNSWCIGKEYYTMKQNLITVVDTAEKMIQILQTISGYPVYGLDAEWKPTLGPNISKLSLLQIATPDMVYIVDVLALENCPQLWRELGVLILANEDVLKLGFGLQSDLAMIKKSLPYENLKMDGAGYLDLYILWKQITKDYDLHFRYPGNADSSPESLSKLVSLCCQYPLNKNEQFSNWERRPLRESQIKYAAMDAICLLDVYDELCKLCEEQNIPLGDISNFVMMNSSTKKHKRKGGKQEVVLPMVSGPNLQPVSVSCLKVVC</sequence>
<dbReference type="InterPro" id="IPR036397">
    <property type="entry name" value="RNaseH_sf"/>
</dbReference>
<dbReference type="EMBL" id="GEDC01006221">
    <property type="protein sequence ID" value="JAS31077.1"/>
    <property type="molecule type" value="Transcribed_RNA"/>
</dbReference>
<dbReference type="PANTHER" id="PTHR47765">
    <property type="entry name" value="3'-5' EXONUCLEASE DOMAIN-CONTAINING PROTEIN"/>
    <property type="match status" value="1"/>
</dbReference>
<organism evidence="2">
    <name type="scientific">Clastoptera arizonana</name>
    <name type="common">Arizona spittle bug</name>
    <dbReference type="NCBI Taxonomy" id="38151"/>
    <lineage>
        <taxon>Eukaryota</taxon>
        <taxon>Metazoa</taxon>
        <taxon>Ecdysozoa</taxon>
        <taxon>Arthropoda</taxon>
        <taxon>Hexapoda</taxon>
        <taxon>Insecta</taxon>
        <taxon>Pterygota</taxon>
        <taxon>Neoptera</taxon>
        <taxon>Paraneoptera</taxon>
        <taxon>Hemiptera</taxon>
        <taxon>Auchenorrhyncha</taxon>
        <taxon>Cercopoidea</taxon>
        <taxon>Clastopteridae</taxon>
        <taxon>Clastoptera</taxon>
    </lineage>
</organism>
<dbReference type="PANTHER" id="PTHR47765:SF2">
    <property type="entry name" value="EXONUCLEASE MUT-7 HOMOLOG"/>
    <property type="match status" value="1"/>
</dbReference>
<feature type="non-terminal residue" evidence="2">
    <location>
        <position position="906"/>
    </location>
</feature>
<name>A0A1B6DZK7_9HEMI</name>
<dbReference type="InterPro" id="IPR052408">
    <property type="entry name" value="Exonuclease_MUT-7-like"/>
</dbReference>
<dbReference type="GO" id="GO:0006139">
    <property type="term" value="P:nucleobase-containing compound metabolic process"/>
    <property type="evidence" value="ECO:0007669"/>
    <property type="project" value="InterPro"/>
</dbReference>
<reference evidence="2" key="1">
    <citation type="submission" date="2015-12" db="EMBL/GenBank/DDBJ databases">
        <title>De novo transcriptome assembly of four potential Pierce s Disease insect vectors from Arizona vineyards.</title>
        <authorList>
            <person name="Tassone E.E."/>
        </authorList>
    </citation>
    <scope>NUCLEOTIDE SEQUENCE</scope>
</reference>